<evidence type="ECO:0000256" key="5">
    <source>
        <dbReference type="ARBA" id="ARBA00022527"/>
    </source>
</evidence>
<dbReference type="SMART" id="SM00133">
    <property type="entry name" value="S_TK_X"/>
    <property type="match status" value="1"/>
</dbReference>
<feature type="domain" description="Protein kinase" evidence="13">
    <location>
        <begin position="75"/>
        <end position="337"/>
    </location>
</feature>
<evidence type="ECO:0000256" key="9">
    <source>
        <dbReference type="ARBA" id="ARBA00022840"/>
    </source>
</evidence>
<evidence type="ECO:0000256" key="12">
    <source>
        <dbReference type="SAM" id="MobiDB-lite"/>
    </source>
</evidence>
<dbReference type="PROSITE" id="PS50011">
    <property type="entry name" value="PROTEIN_KINASE_DOM"/>
    <property type="match status" value="1"/>
</dbReference>
<dbReference type="AlphaFoldDB" id="A0ABD2IUW1"/>
<evidence type="ECO:0000256" key="4">
    <source>
        <dbReference type="ARBA" id="ARBA00022490"/>
    </source>
</evidence>
<dbReference type="PROSITE" id="PS00108">
    <property type="entry name" value="PROTEIN_KINASE_ST"/>
    <property type="match status" value="1"/>
</dbReference>
<reference evidence="15 16" key="1">
    <citation type="submission" date="2024-10" db="EMBL/GenBank/DDBJ databases">
        <authorList>
            <person name="Kim D."/>
        </authorList>
    </citation>
    <scope>NUCLEOTIDE SEQUENCE [LARGE SCALE GENOMIC DNA]</scope>
    <source>
        <strain evidence="15">Taebaek</strain>
    </source>
</reference>
<dbReference type="EC" id="2.7.11.1" evidence="3"/>
<dbReference type="Proteomes" id="UP001620645">
    <property type="component" value="Unassembled WGS sequence"/>
</dbReference>
<dbReference type="SUPFAM" id="SSF56112">
    <property type="entry name" value="Protein kinase-like (PK-like)"/>
    <property type="match status" value="1"/>
</dbReference>
<keyword evidence="9 10" id="KW-0067">ATP-binding</keyword>
<evidence type="ECO:0000256" key="3">
    <source>
        <dbReference type="ARBA" id="ARBA00012513"/>
    </source>
</evidence>
<dbReference type="InterPro" id="IPR050839">
    <property type="entry name" value="Rho-assoc_Ser/Thr_Kinase"/>
</dbReference>
<dbReference type="Gene3D" id="3.30.200.20">
    <property type="entry name" value="Phosphorylase Kinase, domain 1"/>
    <property type="match status" value="1"/>
</dbReference>
<comment type="caution">
    <text evidence="15">The sequence shown here is derived from an EMBL/GenBank/DDBJ whole genome shotgun (WGS) entry which is preliminary data.</text>
</comment>
<keyword evidence="6" id="KW-0808">Transferase</keyword>
<feature type="coiled-coil region" evidence="11">
    <location>
        <begin position="443"/>
        <end position="554"/>
    </location>
</feature>
<gene>
    <name evidence="15" type="ORF">niasHS_010719</name>
</gene>
<dbReference type="PANTHER" id="PTHR22988">
    <property type="entry name" value="MYOTONIC DYSTROPHY S/T KINASE-RELATED"/>
    <property type="match status" value="1"/>
</dbReference>
<evidence type="ECO:0000256" key="7">
    <source>
        <dbReference type="ARBA" id="ARBA00022741"/>
    </source>
</evidence>
<dbReference type="EMBL" id="JBICCN010000254">
    <property type="protein sequence ID" value="KAL3082917.1"/>
    <property type="molecule type" value="Genomic_DNA"/>
</dbReference>
<evidence type="ECO:0000256" key="10">
    <source>
        <dbReference type="PROSITE-ProRule" id="PRU10141"/>
    </source>
</evidence>
<feature type="binding site" evidence="10">
    <location>
        <position position="104"/>
    </location>
    <ligand>
        <name>ATP</name>
        <dbReference type="ChEBI" id="CHEBI:30616"/>
    </ligand>
</feature>
<feature type="compositionally biased region" description="Polar residues" evidence="12">
    <location>
        <begin position="880"/>
        <end position="889"/>
    </location>
</feature>
<evidence type="ECO:0000313" key="15">
    <source>
        <dbReference type="EMBL" id="KAL3082917.1"/>
    </source>
</evidence>
<keyword evidence="7 10" id="KW-0547">Nucleotide-binding</keyword>
<keyword evidence="11" id="KW-0175">Coiled coil</keyword>
<feature type="domain" description="AGC-kinase C-terminal" evidence="14">
    <location>
        <begin position="338"/>
        <end position="409"/>
    </location>
</feature>
<evidence type="ECO:0000259" key="13">
    <source>
        <dbReference type="PROSITE" id="PS50011"/>
    </source>
</evidence>
<keyword evidence="16" id="KW-1185">Reference proteome</keyword>
<protein>
    <recommendedName>
        <fullName evidence="3">non-specific serine/threonine protein kinase</fullName>
        <ecNumber evidence="3">2.7.11.1</ecNumber>
    </recommendedName>
</protein>
<feature type="region of interest" description="Disordered" evidence="12">
    <location>
        <begin position="880"/>
        <end position="903"/>
    </location>
</feature>
<dbReference type="FunFam" id="1.10.510.10:FF:000047">
    <property type="entry name" value="Rho-associated protein kinase 1"/>
    <property type="match status" value="1"/>
</dbReference>
<dbReference type="Gene3D" id="1.10.510.10">
    <property type="entry name" value="Transferase(Phosphotransferase) domain 1"/>
    <property type="match status" value="1"/>
</dbReference>
<organism evidence="15 16">
    <name type="scientific">Heterodera schachtii</name>
    <name type="common">Sugarbeet cyst nematode worm</name>
    <name type="synonym">Tylenchus schachtii</name>
    <dbReference type="NCBI Taxonomy" id="97005"/>
    <lineage>
        <taxon>Eukaryota</taxon>
        <taxon>Metazoa</taxon>
        <taxon>Ecdysozoa</taxon>
        <taxon>Nematoda</taxon>
        <taxon>Chromadorea</taxon>
        <taxon>Rhabditida</taxon>
        <taxon>Tylenchina</taxon>
        <taxon>Tylenchomorpha</taxon>
        <taxon>Tylenchoidea</taxon>
        <taxon>Heteroderidae</taxon>
        <taxon>Heteroderinae</taxon>
        <taxon>Heterodera</taxon>
    </lineage>
</organism>
<evidence type="ECO:0000256" key="1">
    <source>
        <dbReference type="ARBA" id="ARBA00001946"/>
    </source>
</evidence>
<dbReference type="InterPro" id="IPR000961">
    <property type="entry name" value="AGC-kinase_C"/>
</dbReference>
<keyword evidence="8" id="KW-0418">Kinase</keyword>
<dbReference type="GO" id="GO:0005737">
    <property type="term" value="C:cytoplasm"/>
    <property type="evidence" value="ECO:0007669"/>
    <property type="project" value="UniProtKB-SubCell"/>
</dbReference>
<dbReference type="PROSITE" id="PS00107">
    <property type="entry name" value="PROTEIN_KINASE_ATP"/>
    <property type="match status" value="1"/>
</dbReference>
<evidence type="ECO:0000256" key="6">
    <source>
        <dbReference type="ARBA" id="ARBA00022679"/>
    </source>
</evidence>
<accession>A0ABD2IUW1</accession>
<dbReference type="InterPro" id="IPR000719">
    <property type="entry name" value="Prot_kinase_dom"/>
</dbReference>
<dbReference type="SMART" id="SM00220">
    <property type="entry name" value="S_TKc"/>
    <property type="match status" value="1"/>
</dbReference>
<dbReference type="Pfam" id="PF00069">
    <property type="entry name" value="Pkinase"/>
    <property type="match status" value="1"/>
</dbReference>
<evidence type="ECO:0000313" key="16">
    <source>
        <dbReference type="Proteomes" id="UP001620645"/>
    </source>
</evidence>
<sequence length="903" mass="104285">MNEEVAKSSPDQLISHLLDPRFVLNLDGLLDALIALFNDCNFPVLKRIRNIETFIARNESLIKSLIDFRMGSGDFALIKTIGRGAFGEVQLVRNLRSKKVYAMKLLDKDKMIRRSDSAFFWEERDIMANSQSDWIVRLHYAFQDLRNLYMVMEFMPGGDLVNLMSNYDIPEKWAQFYTAELGLALDAIHSLGYIHRDVKPDNMLIAKNGHIKLADFGTCVKMNTDGLVRCSSAVGTPDYISPEVLRSQGGEGVYGREVDWWSVGIFLYEMLVGETPFYSDSLVNTYSKIMDHDRQLQFPADVRISAHAKDIIRKFLSEPNERLGKSGIDPIKKHPFFGNSNWTFDTIQHATPPFVPELKSDDDTSHFEDVEQAEAVNPDNFQIPKAFTGNQLPFIGFTYSSEHGPLDAIRRQISSPSDVPLINGTNQQNNCASKNQITNCAEIEQLKEEKRLLEVRFGDLQDQLDTVSSTSRQEIETLQRDKNILEESATELKEQLERTKNEVEQLKTDKIGLEIRVDELRERLDSIVPTEQEAERLREEKKSLELYVSKLKEQMTFGNTAPRKYSISPEFEQIKFEKRVAETRVGQLNELLDNARELAEAFKRELQQRKEEMAQKDQRLQNLPKLERQLDELRQTLERERKSHSLLEESFLNLQREKSHLQDELVETLHRHGQKHEAMLAAMAESSQRESELNATVRQLQNEVLQFRKHSHGAMGLAPVGSATNSLSSALSTSSLLSSSTIALHNISIGESSIELEELSREELIRRCNELTERCKMEIRSKNKEKQLKEETIKKLVVLGQQKGIIDTRNKSKKGEKEKRIWELAQHEKNLEINKYEDRYKEMQYALDSTRHELEEEYQNRIKTEEELRQYKDCFGQLPNSYLASANPHNNDRQRNQARRRLK</sequence>
<name>A0ABD2IUW1_HETSC</name>
<feature type="coiled-coil region" evidence="11">
    <location>
        <begin position="833"/>
        <end position="867"/>
    </location>
</feature>
<comment type="cofactor">
    <cofactor evidence="1">
        <name>Mg(2+)</name>
        <dbReference type="ChEBI" id="CHEBI:18420"/>
    </cofactor>
</comment>
<dbReference type="GO" id="GO:0004674">
    <property type="term" value="F:protein serine/threonine kinase activity"/>
    <property type="evidence" value="ECO:0007669"/>
    <property type="project" value="UniProtKB-KW"/>
</dbReference>
<evidence type="ECO:0000259" key="14">
    <source>
        <dbReference type="PROSITE" id="PS51285"/>
    </source>
</evidence>
<evidence type="ECO:0000256" key="8">
    <source>
        <dbReference type="ARBA" id="ARBA00022777"/>
    </source>
</evidence>
<dbReference type="PROSITE" id="PS51285">
    <property type="entry name" value="AGC_KINASE_CTER"/>
    <property type="match status" value="1"/>
</dbReference>
<proteinExistence type="predicted"/>
<comment type="subcellular location">
    <subcellularLocation>
        <location evidence="2">Cytoplasm</location>
    </subcellularLocation>
</comment>
<dbReference type="GO" id="GO:0005524">
    <property type="term" value="F:ATP binding"/>
    <property type="evidence" value="ECO:0007669"/>
    <property type="project" value="UniProtKB-UniRule"/>
</dbReference>
<feature type="coiled-coil region" evidence="11">
    <location>
        <begin position="578"/>
        <end position="703"/>
    </location>
</feature>
<keyword evidence="5" id="KW-0723">Serine/threonine-protein kinase</keyword>
<dbReference type="Gene3D" id="1.20.5.340">
    <property type="match status" value="1"/>
</dbReference>
<dbReference type="InterPro" id="IPR011009">
    <property type="entry name" value="Kinase-like_dom_sf"/>
</dbReference>
<dbReference type="InterPro" id="IPR008271">
    <property type="entry name" value="Ser/Thr_kinase_AS"/>
</dbReference>
<dbReference type="PANTHER" id="PTHR22988:SF73">
    <property type="entry name" value="RHO-ASSOCIATED PROTEIN KINASE"/>
    <property type="match status" value="1"/>
</dbReference>
<dbReference type="InterPro" id="IPR017441">
    <property type="entry name" value="Protein_kinase_ATP_BS"/>
</dbReference>
<keyword evidence="4" id="KW-0963">Cytoplasm</keyword>
<evidence type="ECO:0000256" key="11">
    <source>
        <dbReference type="SAM" id="Coils"/>
    </source>
</evidence>
<evidence type="ECO:0000256" key="2">
    <source>
        <dbReference type="ARBA" id="ARBA00004496"/>
    </source>
</evidence>
<dbReference type="FunFam" id="3.30.200.20:FF:000017">
    <property type="entry name" value="Non-specific serine/threonine protein kinase"/>
    <property type="match status" value="1"/>
</dbReference>